<protein>
    <submittedName>
        <fullName evidence="2">Lipase family protein</fullName>
    </submittedName>
</protein>
<feature type="chain" id="PRO_5040756107" evidence="1">
    <location>
        <begin position="24"/>
        <end position="379"/>
    </location>
</feature>
<evidence type="ECO:0000313" key="2">
    <source>
        <dbReference type="EMBL" id="MCM6778431.1"/>
    </source>
</evidence>
<dbReference type="Pfam" id="PF03583">
    <property type="entry name" value="LIP"/>
    <property type="match status" value="1"/>
</dbReference>
<dbReference type="Gene3D" id="3.40.50.1820">
    <property type="entry name" value="alpha/beta hydrolase"/>
    <property type="match status" value="2"/>
</dbReference>
<reference evidence="2" key="1">
    <citation type="submission" date="2022-06" db="EMBL/GenBank/DDBJ databases">
        <title>Novel species in genus nocardia.</title>
        <authorList>
            <person name="Li F."/>
        </authorList>
    </citation>
    <scope>NUCLEOTIDE SEQUENCE</scope>
    <source>
        <strain evidence="2">CDC141</strain>
    </source>
</reference>
<dbReference type="GO" id="GO:0016042">
    <property type="term" value="P:lipid catabolic process"/>
    <property type="evidence" value="ECO:0007669"/>
    <property type="project" value="InterPro"/>
</dbReference>
<accession>A0A9X2EDN7</accession>
<evidence type="ECO:0000256" key="1">
    <source>
        <dbReference type="SAM" id="SignalP"/>
    </source>
</evidence>
<gene>
    <name evidence="2" type="ORF">NDR86_33575</name>
</gene>
<dbReference type="Proteomes" id="UP001139157">
    <property type="component" value="Unassembled WGS sequence"/>
</dbReference>
<dbReference type="GO" id="GO:0004806">
    <property type="term" value="F:triacylglycerol lipase activity"/>
    <property type="evidence" value="ECO:0007669"/>
    <property type="project" value="InterPro"/>
</dbReference>
<keyword evidence="1" id="KW-0732">Signal</keyword>
<proteinExistence type="predicted"/>
<organism evidence="2 3">
    <name type="scientific">Nocardia pulmonis</name>
    <dbReference type="NCBI Taxonomy" id="2951408"/>
    <lineage>
        <taxon>Bacteria</taxon>
        <taxon>Bacillati</taxon>
        <taxon>Actinomycetota</taxon>
        <taxon>Actinomycetes</taxon>
        <taxon>Mycobacteriales</taxon>
        <taxon>Nocardiaceae</taxon>
        <taxon>Nocardia</taxon>
    </lineage>
</organism>
<dbReference type="InterPro" id="IPR005152">
    <property type="entry name" value="Lipase_secreted"/>
</dbReference>
<dbReference type="EMBL" id="JAMRXG010000022">
    <property type="protein sequence ID" value="MCM6778431.1"/>
    <property type="molecule type" value="Genomic_DNA"/>
</dbReference>
<name>A0A9X2EDN7_9NOCA</name>
<evidence type="ECO:0000313" key="3">
    <source>
        <dbReference type="Proteomes" id="UP001139157"/>
    </source>
</evidence>
<dbReference type="PIRSF" id="PIRSF029171">
    <property type="entry name" value="Esterase_LipA"/>
    <property type="match status" value="1"/>
</dbReference>
<feature type="signal peptide" evidence="1">
    <location>
        <begin position="1"/>
        <end position="23"/>
    </location>
</feature>
<comment type="caution">
    <text evidence="2">The sequence shown here is derived from an EMBL/GenBank/DDBJ whole genome shotgun (WGS) entry which is preliminary data.</text>
</comment>
<dbReference type="PANTHER" id="PTHR34853">
    <property type="match status" value="1"/>
</dbReference>
<sequence length="379" mass="39097">MEVRGVVLSAAIAAALLVTAASAVSASADPGAAAPGSVIAVGALTDGGHPAGAAVERRITYWSTGPQDQPVRTTGRVFLPAGSPPPGGWPIISWHHGTVGLAATCAPSTSNSDSGDEDFLSWWLTHGYAVVATDYAFYGDPGVAAYLDGHSEAHNAIDIVRAARAAEPSLSNSWLAAGHSQGGHAVLFTAALAPVYAPELDYRGAIALAPANHLTEQFAVLGNPATPTPPELLPQADMLAKILRGLSVARPEFDPGPYLTPHGAQYVADNGRLCPAELFQKYHGITFAQLLAAPVATGDFPATAAPVLDIPLTGYQRPVFIGQGLADTLVQPNLTDATVAQLRVNNQPVTYRTYPATHLTIPTAAAADALGFADSQLGR</sequence>
<dbReference type="SUPFAM" id="SSF53474">
    <property type="entry name" value="alpha/beta-Hydrolases"/>
    <property type="match status" value="1"/>
</dbReference>
<keyword evidence="3" id="KW-1185">Reference proteome</keyword>
<dbReference type="InterPro" id="IPR029058">
    <property type="entry name" value="AB_hydrolase_fold"/>
</dbReference>
<dbReference type="PANTHER" id="PTHR34853:SF1">
    <property type="entry name" value="LIPASE 5"/>
    <property type="match status" value="1"/>
</dbReference>
<dbReference type="AlphaFoldDB" id="A0A9X2EDN7"/>
<dbReference type="RefSeq" id="WP_251917942.1">
    <property type="nucleotide sequence ID" value="NZ_JAMRXG010000022.1"/>
</dbReference>